<dbReference type="Proteomes" id="UP000565613">
    <property type="component" value="Unassembled WGS sequence"/>
</dbReference>
<evidence type="ECO:0000313" key="3">
    <source>
        <dbReference type="Proteomes" id="UP000565613"/>
    </source>
</evidence>
<dbReference type="GO" id="GO:0003677">
    <property type="term" value="F:DNA binding"/>
    <property type="evidence" value="ECO:0007669"/>
    <property type="project" value="InterPro"/>
</dbReference>
<organism evidence="2 3">
    <name type="scientific">Parafannyhessea umbonata</name>
    <dbReference type="NCBI Taxonomy" id="604330"/>
    <lineage>
        <taxon>Bacteria</taxon>
        <taxon>Bacillati</taxon>
        <taxon>Actinomycetota</taxon>
        <taxon>Coriobacteriia</taxon>
        <taxon>Coriobacteriales</taxon>
        <taxon>Atopobiaceae</taxon>
        <taxon>Parafannyhessea</taxon>
    </lineage>
</organism>
<dbReference type="EMBL" id="JABAGR010000001">
    <property type="protein sequence ID" value="NMF25082.1"/>
    <property type="molecule type" value="Genomic_DNA"/>
</dbReference>
<dbReference type="InterPro" id="IPR010093">
    <property type="entry name" value="SinI_DNA-bd"/>
</dbReference>
<reference evidence="2 3" key="1">
    <citation type="submission" date="2020-04" db="EMBL/GenBank/DDBJ databases">
        <authorList>
            <person name="Hitch T.C.A."/>
            <person name="Wylensek D."/>
            <person name="Clavel T."/>
        </authorList>
    </citation>
    <scope>NUCLEOTIDE SEQUENCE [LARGE SCALE GENOMIC DNA]</scope>
    <source>
        <strain evidence="2 3">105184</strain>
    </source>
</reference>
<protein>
    <submittedName>
        <fullName evidence="2">Helix-turn-helix domain-containing protein</fullName>
    </submittedName>
</protein>
<proteinExistence type="predicted"/>
<comment type="caution">
    <text evidence="2">The sequence shown here is derived from an EMBL/GenBank/DDBJ whole genome shotgun (WGS) entry which is preliminary data.</text>
</comment>
<sequence>MSTGEFAALVGYGRTYISRMCAKGTIPATKVGKEWRIPTRRALQQLGIE</sequence>
<gene>
    <name evidence="2" type="ORF">HF885_01305</name>
</gene>
<dbReference type="NCBIfam" id="TIGR01764">
    <property type="entry name" value="excise"/>
    <property type="match status" value="1"/>
</dbReference>
<name>A0A7X9T8Z5_9ACTN</name>
<dbReference type="AlphaFoldDB" id="A0A7X9T8Z5"/>
<evidence type="ECO:0000259" key="1">
    <source>
        <dbReference type="Pfam" id="PF12728"/>
    </source>
</evidence>
<evidence type="ECO:0000313" key="2">
    <source>
        <dbReference type="EMBL" id="NMF25082.1"/>
    </source>
</evidence>
<feature type="domain" description="Helix-turn-helix" evidence="1">
    <location>
        <begin position="1"/>
        <end position="38"/>
    </location>
</feature>
<dbReference type="Pfam" id="PF12728">
    <property type="entry name" value="HTH_17"/>
    <property type="match status" value="1"/>
</dbReference>
<dbReference type="InterPro" id="IPR041657">
    <property type="entry name" value="HTH_17"/>
</dbReference>
<accession>A0A7X9T8Z5</accession>